<name>A0A2D3T537_9ENTR</name>
<sequence>MDGSKSYILRLKSISKQSNKLLLQDNAGNTSALSINKIDSHYRLFKVQEIELREGDSVQSTGVFGQNIQAGKTFTVAELKKGNFLFADKIIMEDEHGKKASFTPKVDRKAC</sequence>
<dbReference type="AlphaFoldDB" id="A0A2D3T537"/>
<protein>
    <recommendedName>
        <fullName evidence="1">TraI 2B/2B-like domain-containing protein</fullName>
    </recommendedName>
</protein>
<dbReference type="InterPro" id="IPR040668">
    <property type="entry name" value="TraI_2B"/>
</dbReference>
<evidence type="ECO:0000313" key="2">
    <source>
        <dbReference type="EMBL" id="ATW30834.1"/>
    </source>
</evidence>
<accession>A0A2D3T537</accession>
<reference evidence="3" key="1">
    <citation type="submission" date="2016-10" db="EMBL/GenBank/DDBJ databases">
        <authorList>
            <person name="Chevignon G."/>
        </authorList>
    </citation>
    <scope>NUCLEOTIDE SEQUENCE [LARGE SCALE GENOMIC DNA]</scope>
    <source>
        <strain evidence="3">A2C</strain>
        <plasmid evidence="3">phda2c.1</plasmid>
    </source>
</reference>
<evidence type="ECO:0000313" key="3">
    <source>
        <dbReference type="Proteomes" id="UP000230008"/>
    </source>
</evidence>
<keyword evidence="2" id="KW-0614">Plasmid</keyword>
<evidence type="ECO:0000259" key="1">
    <source>
        <dbReference type="Pfam" id="PF18340"/>
    </source>
</evidence>
<reference evidence="3" key="2">
    <citation type="submission" date="2017-11" db="EMBL/GenBank/DDBJ databases">
        <title>PacBio sequencing of new strain of the secondary endosymbiont Candidatus Hamiltonella defensa.</title>
        <authorList>
            <person name="Strand M.R."/>
            <person name="Oliver K."/>
        </authorList>
    </citation>
    <scope>NUCLEOTIDE SEQUENCE [LARGE SCALE GENOMIC DNA]</scope>
    <source>
        <strain evidence="3">A2C</strain>
        <plasmid evidence="3">phda2c.1</plasmid>
    </source>
</reference>
<geneLocation type="plasmid" evidence="3">
    <name>phda2c.1</name>
</geneLocation>
<dbReference type="Proteomes" id="UP000230008">
    <property type="component" value="Plasmid pHDA2C.1"/>
</dbReference>
<dbReference type="RefSeq" id="WP_100103800.1">
    <property type="nucleotide sequence ID" value="NZ_CAWNMT010000002.1"/>
</dbReference>
<proteinExistence type="predicted"/>
<organism evidence="2 3">
    <name type="scientific">Candidatus Williamhamiltonella defendens</name>
    <dbReference type="NCBI Taxonomy" id="138072"/>
    <lineage>
        <taxon>Bacteria</taxon>
        <taxon>Pseudomonadati</taxon>
        <taxon>Pseudomonadota</taxon>
        <taxon>Gammaproteobacteria</taxon>
        <taxon>Enterobacterales</taxon>
        <taxon>Enterobacteriaceae</taxon>
        <taxon>aphid secondary symbionts</taxon>
        <taxon>Candidatus Williamhamiltonella</taxon>
    </lineage>
</organism>
<gene>
    <name evidence="2" type="ORF">BJP41_10175</name>
</gene>
<dbReference type="Pfam" id="PF18340">
    <property type="entry name" value="TraI_2B"/>
    <property type="match status" value="1"/>
</dbReference>
<feature type="domain" description="TraI 2B/2B-like" evidence="1">
    <location>
        <begin position="11"/>
        <end position="52"/>
    </location>
</feature>
<dbReference type="EMBL" id="CP017607">
    <property type="protein sequence ID" value="ATW30834.1"/>
    <property type="molecule type" value="Genomic_DNA"/>
</dbReference>